<evidence type="ECO:0000256" key="1">
    <source>
        <dbReference type="ARBA" id="ARBA00001946"/>
    </source>
</evidence>
<evidence type="ECO:0000256" key="3">
    <source>
        <dbReference type="ARBA" id="ARBA00022801"/>
    </source>
</evidence>
<feature type="transmembrane region" description="Helical" evidence="5">
    <location>
        <begin position="127"/>
        <end position="147"/>
    </location>
</feature>
<dbReference type="PROSITE" id="PS50926">
    <property type="entry name" value="TRAM"/>
    <property type="match status" value="1"/>
</dbReference>
<dbReference type="InterPro" id="IPR002716">
    <property type="entry name" value="PIN_dom"/>
</dbReference>
<dbReference type="InterPro" id="IPR029060">
    <property type="entry name" value="PIN-like_dom_sf"/>
</dbReference>
<evidence type="ECO:0000313" key="8">
    <source>
        <dbReference type="Proteomes" id="UP001204798"/>
    </source>
</evidence>
<evidence type="ECO:0000313" key="7">
    <source>
        <dbReference type="EMBL" id="MCS3920598.1"/>
    </source>
</evidence>
<dbReference type="Pfam" id="PF01850">
    <property type="entry name" value="PIN"/>
    <property type="match status" value="1"/>
</dbReference>
<keyword evidence="5" id="KW-0812">Transmembrane</keyword>
<keyword evidence="4" id="KW-0460">Magnesium</keyword>
<accession>A0ABT2ERK2</accession>
<dbReference type="SMART" id="SM00670">
    <property type="entry name" value="PINc"/>
    <property type="match status" value="1"/>
</dbReference>
<dbReference type="CDD" id="cd09877">
    <property type="entry name" value="PIN_YacL-like"/>
    <property type="match status" value="1"/>
</dbReference>
<comment type="caution">
    <text evidence="7">The sequence shown here is derived from an EMBL/GenBank/DDBJ whole genome shotgun (WGS) entry which is preliminary data.</text>
</comment>
<keyword evidence="5" id="KW-0472">Membrane</keyword>
<evidence type="ECO:0000256" key="4">
    <source>
        <dbReference type="ARBA" id="ARBA00022842"/>
    </source>
</evidence>
<reference evidence="7 8" key="1">
    <citation type="submission" date="2022-08" db="EMBL/GenBank/DDBJ databases">
        <title>Bacterial and archaeal communities from various locations to study Microbial Dark Matter (Phase II).</title>
        <authorList>
            <person name="Stepanauskas R."/>
        </authorList>
    </citation>
    <scope>NUCLEOTIDE SEQUENCE [LARGE SCALE GENOMIC DNA]</scope>
    <source>
        <strain evidence="7 8">PD1</strain>
    </source>
</reference>
<dbReference type="SUPFAM" id="SSF88723">
    <property type="entry name" value="PIN domain-like"/>
    <property type="match status" value="1"/>
</dbReference>
<dbReference type="RefSeq" id="WP_259100314.1">
    <property type="nucleotide sequence ID" value="NZ_CP130454.1"/>
</dbReference>
<evidence type="ECO:0000256" key="5">
    <source>
        <dbReference type="SAM" id="Phobius"/>
    </source>
</evidence>
<keyword evidence="5" id="KW-1133">Transmembrane helix</keyword>
<gene>
    <name evidence="7" type="ORF">M2350_003027</name>
</gene>
<name>A0ABT2ERK2_9BACT</name>
<keyword evidence="2" id="KW-0540">Nuclease</keyword>
<protein>
    <submittedName>
        <fullName evidence="7">Uncharacterized protein YacL</fullName>
    </submittedName>
</protein>
<keyword evidence="3" id="KW-0378">Hydrolase</keyword>
<comment type="cofactor">
    <cofactor evidence="1">
        <name>Mg(2+)</name>
        <dbReference type="ChEBI" id="CHEBI:18420"/>
    </cofactor>
</comment>
<dbReference type="InterPro" id="IPR052041">
    <property type="entry name" value="Nucleic_acid_metab_PIN/TRAM"/>
</dbReference>
<feature type="transmembrane region" description="Helical" evidence="5">
    <location>
        <begin position="53"/>
        <end position="74"/>
    </location>
</feature>
<dbReference type="Proteomes" id="UP001204798">
    <property type="component" value="Unassembled WGS sequence"/>
</dbReference>
<dbReference type="Pfam" id="PF01938">
    <property type="entry name" value="TRAM"/>
    <property type="match status" value="1"/>
</dbReference>
<dbReference type="Gene3D" id="2.40.50.140">
    <property type="entry name" value="Nucleic acid-binding proteins"/>
    <property type="match status" value="1"/>
</dbReference>
<dbReference type="PANTHER" id="PTHR11603">
    <property type="entry name" value="AAA FAMILY ATPASE"/>
    <property type="match status" value="1"/>
</dbReference>
<dbReference type="InterPro" id="IPR002792">
    <property type="entry name" value="TRAM_dom"/>
</dbReference>
<dbReference type="EMBL" id="JANUCP010000005">
    <property type="protein sequence ID" value="MCS3920598.1"/>
    <property type="molecule type" value="Genomic_DNA"/>
</dbReference>
<feature type="domain" description="TRAM" evidence="6">
    <location>
        <begin position="315"/>
        <end position="376"/>
    </location>
</feature>
<feature type="transmembrane region" description="Helical" evidence="5">
    <location>
        <begin position="94"/>
        <end position="115"/>
    </location>
</feature>
<evidence type="ECO:0000256" key="2">
    <source>
        <dbReference type="ARBA" id="ARBA00022722"/>
    </source>
</evidence>
<sequence>MGNLQQWGYRLFLVVITTALAFSLGWVGTVIADRYIDWLQKAYQVSLSARQEYLVDIGFVMIGVLSALLLSSWLTQRLWVMWETIENLPTADKIAVLLGVLLGLALAYMVLLMPLMLLRGRLPTTPMFALAIAITSIIVYFSVHTLMKVRDAMSASFIQQLAQIFQPAVIEEAPKDRKPIYARDKVLDTNILIDGRLADIVRTGFIEGRLVIPSFVLHELRMIADSEDELRRARGRRGLAILEALQNMDNAIVEIVDTFSPDVEAAPDTDMKLIRFAKERKAAIITNDNNLQKIAEVQGIPVLSVNELATALKPVVLPGEELTVVIQRPGKEPGQGVGYLDDGTMVVVEQGRPHIGHEVKIKVTSVLQSPVGKMIFGDFKGIVRRNVIKVEGGDLFDDDFGSPRRR</sequence>
<evidence type="ECO:0000259" key="6">
    <source>
        <dbReference type="PROSITE" id="PS50926"/>
    </source>
</evidence>
<dbReference type="InterPro" id="IPR012340">
    <property type="entry name" value="NA-bd_OB-fold"/>
</dbReference>
<feature type="transmembrane region" description="Helical" evidence="5">
    <location>
        <begin position="12"/>
        <end position="32"/>
    </location>
</feature>
<keyword evidence="8" id="KW-1185">Reference proteome</keyword>
<dbReference type="Gene3D" id="3.40.50.1010">
    <property type="entry name" value="5'-nuclease"/>
    <property type="match status" value="1"/>
</dbReference>
<dbReference type="PANTHER" id="PTHR11603:SF147">
    <property type="entry name" value="MEMBRANE PROTEIN"/>
    <property type="match status" value="1"/>
</dbReference>
<proteinExistence type="predicted"/>
<organism evidence="7 8">
    <name type="scientific">Candidatus Fervidibacter sacchari</name>
    <dbReference type="NCBI Taxonomy" id="1448929"/>
    <lineage>
        <taxon>Bacteria</taxon>
        <taxon>Candidatus Fervidibacterota</taxon>
        <taxon>Candidatus Fervidibacter</taxon>
    </lineage>
</organism>